<keyword evidence="3" id="KW-1185">Reference proteome</keyword>
<dbReference type="Gene3D" id="3.30.710.10">
    <property type="entry name" value="Potassium Channel Kv1.1, Chain A"/>
    <property type="match status" value="1"/>
</dbReference>
<protein>
    <recommendedName>
        <fullName evidence="1">BTB domain-containing protein</fullName>
    </recommendedName>
</protein>
<evidence type="ECO:0000313" key="2">
    <source>
        <dbReference type="EMBL" id="KAK6971503.1"/>
    </source>
</evidence>
<evidence type="ECO:0000313" key="3">
    <source>
        <dbReference type="Proteomes" id="UP001362999"/>
    </source>
</evidence>
<proteinExistence type="predicted"/>
<feature type="domain" description="BTB" evidence="1">
    <location>
        <begin position="18"/>
        <end position="104"/>
    </location>
</feature>
<dbReference type="AlphaFoldDB" id="A0AAV9Z4R2"/>
<sequence>MSSTDSVNGNHHPTFYFLDAPVVFQIFPGGVPGVLYRLHPGVLGIRSPFFATLFSLPRGPAAHPNVRLEGASDDNPIQLPITLEQQDFDNLLCYIYLGPSTHPKTYEFLISLLKMSAFFQINDGIAHVIQQFEVQGIALDAGLQFELARLYRIDEWIESSVEQLVKLPFTKLSAELMSQMGNAAFSQLLKTKGEIEKVRRKFTFNAPPVCTHPDCDNPPRCTASWTCEWYRSVPKRIHHPKEECFITLAGFLIQLSKENITDLCNGCRDRTITWIWGTGYGTKEMDLTKQAVEALMALQTHEPVRGTVRIENGRLIAY</sequence>
<dbReference type="PROSITE" id="PS50097">
    <property type="entry name" value="BTB"/>
    <property type="match status" value="1"/>
</dbReference>
<accession>A0AAV9Z4R2</accession>
<dbReference type="InterPro" id="IPR011333">
    <property type="entry name" value="SKP1/BTB/POZ_sf"/>
</dbReference>
<dbReference type="EMBL" id="JAWWNJ010000210">
    <property type="protein sequence ID" value="KAK6971503.1"/>
    <property type="molecule type" value="Genomic_DNA"/>
</dbReference>
<dbReference type="CDD" id="cd18186">
    <property type="entry name" value="BTB_POZ_ZBTB_KLHL-like"/>
    <property type="match status" value="1"/>
</dbReference>
<gene>
    <name evidence="2" type="ORF">R3P38DRAFT_720541</name>
</gene>
<organism evidence="2 3">
    <name type="scientific">Favolaschia claudopus</name>
    <dbReference type="NCBI Taxonomy" id="2862362"/>
    <lineage>
        <taxon>Eukaryota</taxon>
        <taxon>Fungi</taxon>
        <taxon>Dikarya</taxon>
        <taxon>Basidiomycota</taxon>
        <taxon>Agaricomycotina</taxon>
        <taxon>Agaricomycetes</taxon>
        <taxon>Agaricomycetidae</taxon>
        <taxon>Agaricales</taxon>
        <taxon>Marasmiineae</taxon>
        <taxon>Mycenaceae</taxon>
        <taxon>Favolaschia</taxon>
    </lineage>
</organism>
<comment type="caution">
    <text evidence="2">The sequence shown here is derived from an EMBL/GenBank/DDBJ whole genome shotgun (WGS) entry which is preliminary data.</text>
</comment>
<dbReference type="InterPro" id="IPR000210">
    <property type="entry name" value="BTB/POZ_dom"/>
</dbReference>
<name>A0AAV9Z4R2_9AGAR</name>
<dbReference type="Proteomes" id="UP001362999">
    <property type="component" value="Unassembled WGS sequence"/>
</dbReference>
<reference evidence="2 3" key="1">
    <citation type="journal article" date="2024" name="J Genomics">
        <title>Draft genome sequencing and assembly of Favolaschia claudopus CIRM-BRFM 2984 isolated from oak limbs.</title>
        <authorList>
            <person name="Navarro D."/>
            <person name="Drula E."/>
            <person name="Chaduli D."/>
            <person name="Cazenave R."/>
            <person name="Ahrendt S."/>
            <person name="Wang J."/>
            <person name="Lipzen A."/>
            <person name="Daum C."/>
            <person name="Barry K."/>
            <person name="Grigoriev I.V."/>
            <person name="Favel A."/>
            <person name="Rosso M.N."/>
            <person name="Martin F."/>
        </authorList>
    </citation>
    <scope>NUCLEOTIDE SEQUENCE [LARGE SCALE GENOMIC DNA]</scope>
    <source>
        <strain evidence="2 3">CIRM-BRFM 2984</strain>
    </source>
</reference>
<evidence type="ECO:0000259" key="1">
    <source>
        <dbReference type="PROSITE" id="PS50097"/>
    </source>
</evidence>